<comment type="caution">
    <text evidence="1">The sequence shown here is derived from an EMBL/GenBank/DDBJ whole genome shotgun (WGS) entry which is preliminary data.</text>
</comment>
<dbReference type="Gene3D" id="3.10.450.620">
    <property type="entry name" value="JHP933, nucleotidyltransferase-like core domain"/>
    <property type="match status" value="1"/>
</dbReference>
<gene>
    <name evidence="1" type="ORF">Vau01_009740</name>
</gene>
<name>A0A8J4DXK8_9ACTN</name>
<sequence>MSGVALTVGHIARHTPRGAGAQGRDAAIVDIAQDLLLRHLQGTNVLNALAFKGGTALRKLYAGNAGRFSLDLDFSSTDIGANPDDALTDLIAAIDGLVVGPFRYGVIERRSKWTLTYDHSFGGDTGALQSKLDLNPPPWLPPVRRGWQPLPVHIRYGPPALPELQVIRLEENIAEKIARLNRATPARDMYDLRWVMTNTRVTGALDHALIRRLAVLKIWVDANGVHAGDTFWKPGHEGPAFDPERWLRDRGVGEFDEEDIGALAVPVPTAGELSDALRIHFRFLADLDDDERTLAQAREQDRPLALHVLAALPGGRLANAGLY</sequence>
<keyword evidence="2" id="KW-1185">Reference proteome</keyword>
<reference evidence="1" key="1">
    <citation type="submission" date="2021-01" db="EMBL/GenBank/DDBJ databases">
        <title>Whole genome shotgun sequence of Virgisporangium aurantiacum NBRC 16421.</title>
        <authorList>
            <person name="Komaki H."/>
            <person name="Tamura T."/>
        </authorList>
    </citation>
    <scope>NUCLEOTIDE SEQUENCE</scope>
    <source>
        <strain evidence="1">NBRC 16421</strain>
    </source>
</reference>
<dbReference type="EMBL" id="BOPG01000006">
    <property type="protein sequence ID" value="GIJ53458.1"/>
    <property type="molecule type" value="Genomic_DNA"/>
</dbReference>
<dbReference type="RefSeq" id="WP_203987658.1">
    <property type="nucleotide sequence ID" value="NZ_BOPG01000006.1"/>
</dbReference>
<accession>A0A8J4DXK8</accession>
<evidence type="ECO:0008006" key="3">
    <source>
        <dbReference type="Google" id="ProtNLM"/>
    </source>
</evidence>
<dbReference type="Proteomes" id="UP000612585">
    <property type="component" value="Unassembled WGS sequence"/>
</dbReference>
<evidence type="ECO:0000313" key="1">
    <source>
        <dbReference type="EMBL" id="GIJ53458.1"/>
    </source>
</evidence>
<evidence type="ECO:0000313" key="2">
    <source>
        <dbReference type="Proteomes" id="UP000612585"/>
    </source>
</evidence>
<protein>
    <recommendedName>
        <fullName evidence="3">Nucleotidyl transferase AbiEii toxin, Type IV TA system</fullName>
    </recommendedName>
</protein>
<dbReference type="InterPro" id="IPR014942">
    <property type="entry name" value="AbiEii"/>
</dbReference>
<dbReference type="AlphaFoldDB" id="A0A8J4DXK8"/>
<dbReference type="Pfam" id="PF08843">
    <property type="entry name" value="AbiEii"/>
    <property type="match status" value="1"/>
</dbReference>
<organism evidence="1 2">
    <name type="scientific">Virgisporangium aurantiacum</name>
    <dbReference type="NCBI Taxonomy" id="175570"/>
    <lineage>
        <taxon>Bacteria</taxon>
        <taxon>Bacillati</taxon>
        <taxon>Actinomycetota</taxon>
        <taxon>Actinomycetes</taxon>
        <taxon>Micromonosporales</taxon>
        <taxon>Micromonosporaceae</taxon>
        <taxon>Virgisporangium</taxon>
    </lineage>
</organism>
<proteinExistence type="predicted"/>